<proteinExistence type="inferred from homology"/>
<feature type="compositionally biased region" description="Basic and acidic residues" evidence="14">
    <location>
        <begin position="132"/>
        <end position="146"/>
    </location>
</feature>
<dbReference type="OrthoDB" id="271709at2"/>
<keyword evidence="4 13" id="KW-0813">Transport</keyword>
<name>N6U5B5_9HYPH</name>
<comment type="subcellular location">
    <subcellularLocation>
        <location evidence="2 13">Cell membrane</location>
        <topology evidence="2 13">Multi-pass membrane protein</topology>
    </subcellularLocation>
</comment>
<evidence type="ECO:0000256" key="7">
    <source>
        <dbReference type="ARBA" id="ARBA00022692"/>
    </source>
</evidence>
<dbReference type="GO" id="GO:0015099">
    <property type="term" value="F:nickel cation transmembrane transporter activity"/>
    <property type="evidence" value="ECO:0007669"/>
    <property type="project" value="UniProtKB-UniRule"/>
</dbReference>
<keyword evidence="3" id="KW-0171">Cobalt transport</keyword>
<accession>N6U5B5</accession>
<evidence type="ECO:0000256" key="9">
    <source>
        <dbReference type="ARBA" id="ARBA00023065"/>
    </source>
</evidence>
<dbReference type="PANTHER" id="PTHR40659:SF1">
    <property type="entry name" value="NICKEL_COBALT EFFLUX SYSTEM RCNA"/>
    <property type="match status" value="1"/>
</dbReference>
<evidence type="ECO:0000256" key="3">
    <source>
        <dbReference type="ARBA" id="ARBA00022426"/>
    </source>
</evidence>
<feature type="transmembrane region" description="Helical" evidence="13">
    <location>
        <begin position="91"/>
        <end position="109"/>
    </location>
</feature>
<keyword evidence="5" id="KW-1003">Cell membrane</keyword>
<evidence type="ECO:0000256" key="2">
    <source>
        <dbReference type="ARBA" id="ARBA00004651"/>
    </source>
</evidence>
<keyword evidence="16" id="KW-1185">Reference proteome</keyword>
<evidence type="ECO:0000256" key="4">
    <source>
        <dbReference type="ARBA" id="ARBA00022448"/>
    </source>
</evidence>
<evidence type="ECO:0000256" key="11">
    <source>
        <dbReference type="ARBA" id="ARBA00023136"/>
    </source>
</evidence>
<evidence type="ECO:0000256" key="8">
    <source>
        <dbReference type="ARBA" id="ARBA00022989"/>
    </source>
</evidence>
<comment type="similarity">
    <text evidence="13">Belongs to the NiCoT transporter (TC 2.A.52) family.</text>
</comment>
<evidence type="ECO:0000256" key="10">
    <source>
        <dbReference type="ARBA" id="ARBA00023112"/>
    </source>
</evidence>
<reference evidence="15 16" key="1">
    <citation type="journal article" date="2012" name="BMC Genomics">
        <title>Genomic basis of broad host range and environmental adaptability of Rhizobium tropici CIAT 899 and Rhizobium sp. PRF 81 which are used in inoculants for common bean (Phaseolus vulgaris L.).</title>
        <authorList>
            <person name="Ormeno-Orrillo E."/>
            <person name="Menna P."/>
            <person name="Almeida L.G."/>
            <person name="Ollero F.J."/>
            <person name="Nicolas M.F."/>
            <person name="Pains Rodrigues E."/>
            <person name="Shigueyoshi Nakatani A."/>
            <person name="Silva Batista J.S."/>
            <person name="Oliveira Chueire L.M."/>
            <person name="Souza R.C."/>
            <person name="Ribeiro Vasconcelos A.T."/>
            <person name="Megias M."/>
            <person name="Hungria M."/>
            <person name="Martinez-Romero E."/>
        </authorList>
    </citation>
    <scope>NUCLEOTIDE SEQUENCE [LARGE SCALE GENOMIC DNA]</scope>
    <source>
        <strain evidence="15 16">PRF 81</strain>
    </source>
</reference>
<dbReference type="GO" id="GO:0046583">
    <property type="term" value="F:monoatomic cation efflux transmembrane transporter activity"/>
    <property type="evidence" value="ECO:0007669"/>
    <property type="project" value="TreeGrafter"/>
</dbReference>
<feature type="transmembrane region" description="Helical" evidence="13">
    <location>
        <begin position="278"/>
        <end position="301"/>
    </location>
</feature>
<keyword evidence="10" id="KW-0921">Nickel transport</keyword>
<keyword evidence="6" id="KW-0533">Nickel</keyword>
<comment type="caution">
    <text evidence="15">The sequence shown here is derived from an EMBL/GenBank/DDBJ whole genome shotgun (WGS) entry which is preliminary data.</text>
</comment>
<dbReference type="GO" id="GO:0006824">
    <property type="term" value="P:cobalt ion transport"/>
    <property type="evidence" value="ECO:0007669"/>
    <property type="project" value="UniProtKB-KW"/>
</dbReference>
<keyword evidence="12" id="KW-0170">Cobalt</keyword>
<feature type="transmembrane region" description="Helical" evidence="13">
    <location>
        <begin position="354"/>
        <end position="371"/>
    </location>
</feature>
<feature type="transmembrane region" description="Helical" evidence="13">
    <location>
        <begin position="307"/>
        <end position="333"/>
    </location>
</feature>
<dbReference type="STRING" id="363754.RHSP_07719"/>
<feature type="transmembrane region" description="Helical" evidence="13">
    <location>
        <begin position="12"/>
        <end position="31"/>
    </location>
</feature>
<feature type="compositionally biased region" description="Basic residues" evidence="14">
    <location>
        <begin position="122"/>
        <end position="131"/>
    </location>
</feature>
<keyword evidence="8 13" id="KW-1133">Transmembrane helix</keyword>
<dbReference type="Pfam" id="PF03824">
    <property type="entry name" value="NicO"/>
    <property type="match status" value="2"/>
</dbReference>
<evidence type="ECO:0000256" key="12">
    <source>
        <dbReference type="ARBA" id="ARBA00023285"/>
    </source>
</evidence>
<dbReference type="Proteomes" id="UP000012429">
    <property type="component" value="Unassembled WGS sequence"/>
</dbReference>
<dbReference type="PATRIC" id="fig|363754.4.peg.4724"/>
<dbReference type="GO" id="GO:0032025">
    <property type="term" value="P:response to cobalt ion"/>
    <property type="evidence" value="ECO:0007669"/>
    <property type="project" value="TreeGrafter"/>
</dbReference>
<keyword evidence="9" id="KW-0406">Ion transport</keyword>
<gene>
    <name evidence="15" type="primary">rcnA</name>
    <name evidence="15" type="ORF">RHSP_07719</name>
</gene>
<feature type="region of interest" description="Disordered" evidence="14">
    <location>
        <begin position="120"/>
        <end position="146"/>
    </location>
</feature>
<evidence type="ECO:0000256" key="5">
    <source>
        <dbReference type="ARBA" id="ARBA00022475"/>
    </source>
</evidence>
<sequence length="398" mass="43704">MTSFTDLIQQSATHAWLFIPTAILLGALHGLEPGHSKTMMAAFIIAIRGTISQAVMLGVAAAISHTAVVWLVALGGQYLGRGMNAETTEPYFQLASAVIIVGIAAWMLWRTWREQQLETAHHHDHHHHDHGHHHDHDHDHHHDDARRIDTGHGMMDLEVFENGVPPRFRVRFESGHGWAAKDVTIVTEREEGARQGFTFVDRGGYLESVEEIPEPHEFKARISLGHGNHTHDYDVTYSEGAHNHHGLAVGDGEYMDAHERAHAQDIARRFKNQTVTNWQIVMFGLTGGLIPCPAAITVLLLCLQLKQLSLGAVLVVCFSIGLAVTMVSAGVLASLSVRHVQKRWSGFSSFARRAPYASGMLMLLIALYMGYSGLEGLRSGPRPAEAATAASGVKSFSQ</sequence>
<dbReference type="InterPro" id="IPR011541">
    <property type="entry name" value="Ni/Co_transpt_high_affinity"/>
</dbReference>
<keyword evidence="11 13" id="KW-0472">Membrane</keyword>
<evidence type="ECO:0000313" key="16">
    <source>
        <dbReference type="Proteomes" id="UP000012429"/>
    </source>
</evidence>
<evidence type="ECO:0000256" key="14">
    <source>
        <dbReference type="SAM" id="MobiDB-lite"/>
    </source>
</evidence>
<evidence type="ECO:0000256" key="13">
    <source>
        <dbReference type="RuleBase" id="RU362101"/>
    </source>
</evidence>
<evidence type="ECO:0000256" key="1">
    <source>
        <dbReference type="ARBA" id="ARBA00002510"/>
    </source>
</evidence>
<comment type="function">
    <text evidence="1">Efflux system for nickel and cobalt.</text>
</comment>
<feature type="transmembrane region" description="Helical" evidence="13">
    <location>
        <begin position="43"/>
        <end position="71"/>
    </location>
</feature>
<dbReference type="NCBIfam" id="NF007454">
    <property type="entry name" value="PRK10019.1"/>
    <property type="match status" value="2"/>
</dbReference>
<dbReference type="PANTHER" id="PTHR40659">
    <property type="entry name" value="NICKEL/COBALT EFFLUX SYSTEM RCNA"/>
    <property type="match status" value="1"/>
</dbReference>
<dbReference type="GO" id="GO:0010045">
    <property type="term" value="P:response to nickel cation"/>
    <property type="evidence" value="ECO:0007669"/>
    <property type="project" value="TreeGrafter"/>
</dbReference>
<dbReference type="InterPro" id="IPR051224">
    <property type="entry name" value="NiCoT_RcnA"/>
</dbReference>
<dbReference type="AlphaFoldDB" id="N6U5B5"/>
<dbReference type="EMBL" id="AQHN01000083">
    <property type="protein sequence ID" value="ENN85473.1"/>
    <property type="molecule type" value="Genomic_DNA"/>
</dbReference>
<protein>
    <recommendedName>
        <fullName evidence="13">Nickel/cobalt efflux system</fullName>
    </recommendedName>
</protein>
<dbReference type="RefSeq" id="WP_004123576.1">
    <property type="nucleotide sequence ID" value="NZ_AQHN01000083.1"/>
</dbReference>
<organism evidence="15 16">
    <name type="scientific">Rhizobium freirei PRF 81</name>
    <dbReference type="NCBI Taxonomy" id="363754"/>
    <lineage>
        <taxon>Bacteria</taxon>
        <taxon>Pseudomonadati</taxon>
        <taxon>Pseudomonadota</taxon>
        <taxon>Alphaproteobacteria</taxon>
        <taxon>Hyphomicrobiales</taxon>
        <taxon>Rhizobiaceae</taxon>
        <taxon>Rhizobium/Agrobacterium group</taxon>
        <taxon>Rhizobium</taxon>
    </lineage>
</organism>
<dbReference type="GO" id="GO:0005886">
    <property type="term" value="C:plasma membrane"/>
    <property type="evidence" value="ECO:0007669"/>
    <property type="project" value="UniProtKB-SubCell"/>
</dbReference>
<keyword evidence="7 13" id="KW-0812">Transmembrane</keyword>
<evidence type="ECO:0000313" key="15">
    <source>
        <dbReference type="EMBL" id="ENN85473.1"/>
    </source>
</evidence>
<dbReference type="Gene3D" id="3.40.50.1980">
    <property type="entry name" value="Nitrogenase molybdenum iron protein domain"/>
    <property type="match status" value="1"/>
</dbReference>
<evidence type="ECO:0000256" key="6">
    <source>
        <dbReference type="ARBA" id="ARBA00022596"/>
    </source>
</evidence>